<gene>
    <name evidence="9" type="ORF">M8044_000158</name>
</gene>
<dbReference type="InterPro" id="IPR007759">
    <property type="entry name" value="Asxl_HARE-HTH"/>
</dbReference>
<keyword evidence="5" id="KW-0804">Transcription</keyword>
<organism evidence="9 10">
    <name type="scientific">Columbia Basin potato purple top phytoplasma</name>
    <dbReference type="NCBI Taxonomy" id="307134"/>
    <lineage>
        <taxon>Bacteria</taxon>
        <taxon>Bacillati</taxon>
        <taxon>Mycoplasmatota</taxon>
        <taxon>Mollicutes</taxon>
        <taxon>Acholeplasmatales</taxon>
        <taxon>Acholeplasmataceae</taxon>
        <taxon>Candidatus Phytoplasma</taxon>
        <taxon>16SrVI (Clover proliferation group)</taxon>
    </lineage>
</organism>
<dbReference type="Gene3D" id="1.10.10.1250">
    <property type="entry name" value="RNA polymerase, subunit delta, N-terminal domain"/>
    <property type="match status" value="1"/>
</dbReference>
<evidence type="ECO:0000313" key="9">
    <source>
        <dbReference type="EMBL" id="MDC9031939.1"/>
    </source>
</evidence>
<evidence type="ECO:0000256" key="6">
    <source>
        <dbReference type="ARBA" id="ARBA00031937"/>
    </source>
</evidence>
<comment type="caution">
    <text evidence="9">The sequence shown here is derived from an EMBL/GenBank/DDBJ whole genome shotgun (WGS) entry which is preliminary data.</text>
</comment>
<evidence type="ECO:0000313" key="10">
    <source>
        <dbReference type="Proteomes" id="UP001221763"/>
    </source>
</evidence>
<dbReference type="InterPro" id="IPR038087">
    <property type="entry name" value="RNAP_delta_N_dom_sf"/>
</dbReference>
<keyword evidence="2 9" id="KW-0240">DNA-directed RNA polymerase</keyword>
<dbReference type="PROSITE" id="PS51913">
    <property type="entry name" value="HTH_HARE"/>
    <property type="match status" value="1"/>
</dbReference>
<keyword evidence="10" id="KW-1185">Reference proteome</keyword>
<evidence type="ECO:0000256" key="7">
    <source>
        <dbReference type="SAM" id="MobiDB-lite"/>
    </source>
</evidence>
<evidence type="ECO:0000256" key="3">
    <source>
        <dbReference type="ARBA" id="ARBA00022679"/>
    </source>
</evidence>
<dbReference type="GO" id="GO:0000428">
    <property type="term" value="C:DNA-directed RNA polymerase complex"/>
    <property type="evidence" value="ECO:0007669"/>
    <property type="project" value="UniProtKB-KW"/>
</dbReference>
<feature type="compositionally biased region" description="Acidic residues" evidence="7">
    <location>
        <begin position="128"/>
        <end position="137"/>
    </location>
</feature>
<evidence type="ECO:0000256" key="5">
    <source>
        <dbReference type="ARBA" id="ARBA00023163"/>
    </source>
</evidence>
<proteinExistence type="inferred from homology"/>
<sequence length="171" mass="20274">MDKNNKNIDQSNSMIDISYQILLKNQAPMSIQELIKNVCEIKKINSKDIDACLQLYLDIVSSGLFVFCGNDLWDIKKNNLNLWDQEYFLDPNDKETKETNIKTEDIEKEILDFKDFDLKKEENKEHEEIEEQEDNEKNEEKDKLDSDLLDENDDNLDDNEDKIEEEVFDEI</sequence>
<evidence type="ECO:0000259" key="8">
    <source>
        <dbReference type="PROSITE" id="PS51913"/>
    </source>
</evidence>
<reference evidence="9 10" key="1">
    <citation type="journal article" date="2023" name="Plant">
        <title>Draft Genome Sequence Resource of CBPPT1, a 'Candidatus Phytoplasma trifolii'-Related Strain Associated with Potato Purple Top Disease in the Columbia Basin, U.S.A.</title>
        <authorList>
            <person name="Wei W."/>
            <person name="Shao J."/>
            <person name="Bottner-Parker K.D."/>
            <person name="Zhao Y."/>
        </authorList>
    </citation>
    <scope>NUCLEOTIDE SEQUENCE [LARGE SCALE GENOMIC DNA]</scope>
    <source>
        <strain evidence="9 10">CBPPT1</strain>
    </source>
</reference>
<keyword evidence="3" id="KW-0808">Transferase</keyword>
<dbReference type="InterPro" id="IPR029757">
    <property type="entry name" value="RpoE"/>
</dbReference>
<protein>
    <recommendedName>
        <fullName evidence="6">RNAP delta factor</fullName>
    </recommendedName>
</protein>
<evidence type="ECO:0000256" key="2">
    <source>
        <dbReference type="ARBA" id="ARBA00022478"/>
    </source>
</evidence>
<evidence type="ECO:0000256" key="1">
    <source>
        <dbReference type="ARBA" id="ARBA00009828"/>
    </source>
</evidence>
<comment type="similarity">
    <text evidence="1">Belongs to the RpoE family.</text>
</comment>
<feature type="region of interest" description="Disordered" evidence="7">
    <location>
        <begin position="119"/>
        <end position="171"/>
    </location>
</feature>
<keyword evidence="4" id="KW-0548">Nucleotidyltransferase</keyword>
<evidence type="ECO:0000256" key="4">
    <source>
        <dbReference type="ARBA" id="ARBA00022695"/>
    </source>
</evidence>
<dbReference type="NCBIfam" id="TIGR04567">
    <property type="entry name" value="RNAP_delt_lowGC"/>
    <property type="match status" value="1"/>
</dbReference>
<dbReference type="Proteomes" id="UP001221763">
    <property type="component" value="Unassembled WGS sequence"/>
</dbReference>
<feature type="domain" description="HTH HARE-type" evidence="8">
    <location>
        <begin position="12"/>
        <end position="78"/>
    </location>
</feature>
<accession>A0ABT5L9L9</accession>
<dbReference type="EMBL" id="JANHJP010000002">
    <property type="protein sequence ID" value="MDC9031939.1"/>
    <property type="molecule type" value="Genomic_DNA"/>
</dbReference>
<feature type="compositionally biased region" description="Acidic residues" evidence="7">
    <location>
        <begin position="147"/>
        <end position="171"/>
    </location>
</feature>
<dbReference type="RefSeq" id="WP_273585160.1">
    <property type="nucleotide sequence ID" value="NZ_JANHJP010000002.1"/>
</dbReference>
<name>A0ABT5L9L9_9MOLU</name>